<dbReference type="InParanoid" id="A0A0D2J7S6"/>
<dbReference type="Proteomes" id="UP000032233">
    <property type="component" value="Unassembled WGS sequence"/>
</dbReference>
<comment type="caution">
    <text evidence="1">The sequence shown here is derived from an EMBL/GenBank/DDBJ whole genome shotgun (WGS) entry which is preliminary data.</text>
</comment>
<accession>A0A0D2J7S6</accession>
<reference evidence="1 2" key="1">
    <citation type="submission" date="2013-11" db="EMBL/GenBank/DDBJ databases">
        <title>Metagenomic analysis of a methanogenic consortium involved in long chain n-alkane degradation.</title>
        <authorList>
            <person name="Davidova I.A."/>
            <person name="Callaghan A.V."/>
            <person name="Wawrik B."/>
            <person name="Pruitt S."/>
            <person name="Marks C."/>
            <person name="Duncan K.E."/>
            <person name="Suflita J.M."/>
        </authorList>
    </citation>
    <scope>NUCLEOTIDE SEQUENCE [LARGE SCALE GENOMIC DNA]</scope>
    <source>
        <strain evidence="1 2">SPR</strain>
    </source>
</reference>
<protein>
    <recommendedName>
        <fullName evidence="3">PilZ domain-containing protein</fullName>
    </recommendedName>
</protein>
<gene>
    <name evidence="1" type="ORF">X474_22940</name>
</gene>
<dbReference type="RefSeq" id="WP_044351664.1">
    <property type="nucleotide sequence ID" value="NZ_AZAC01000045.1"/>
</dbReference>
<keyword evidence="2" id="KW-1185">Reference proteome</keyword>
<dbReference type="EMBL" id="AZAC01000045">
    <property type="protein sequence ID" value="KIX11781.1"/>
    <property type="molecule type" value="Genomic_DNA"/>
</dbReference>
<name>A0A0D2J7S6_9BACT</name>
<evidence type="ECO:0000313" key="1">
    <source>
        <dbReference type="EMBL" id="KIX11781.1"/>
    </source>
</evidence>
<evidence type="ECO:0000313" key="2">
    <source>
        <dbReference type="Proteomes" id="UP000032233"/>
    </source>
</evidence>
<evidence type="ECO:0008006" key="3">
    <source>
        <dbReference type="Google" id="ProtNLM"/>
    </source>
</evidence>
<dbReference type="AlphaFoldDB" id="A0A0D2J7S6"/>
<proteinExistence type="predicted"/>
<dbReference type="STRING" id="1429043.X474_22940"/>
<sequence length="239" mass="26956">MDQTPLNGEKLMWRYPGWTEKDLEIILSPGHCLELVPRRVFEPHTDHKIRKAQILGVHDGDLVLSLPEPPLPTPLLGQPLEVTFLHKGKNGVIRYGYYTLILDTFKTFASRSGAVPAVVVLFPREKDISPTNLRSSQRFRPPQTGDLCLVTKGVDQCRIEDLSFRGIRFSYEEGPVPPEEGAPLDLTLQFNEKQAKLSGIITNRFQNQGRWEICLELKPMGLGLWSDLLVILHGVAINL</sequence>
<organism evidence="1 2">
    <name type="scientific">Dethiosulfatarculus sandiegensis</name>
    <dbReference type="NCBI Taxonomy" id="1429043"/>
    <lineage>
        <taxon>Bacteria</taxon>
        <taxon>Pseudomonadati</taxon>
        <taxon>Thermodesulfobacteriota</taxon>
        <taxon>Desulfarculia</taxon>
        <taxon>Desulfarculales</taxon>
        <taxon>Desulfarculaceae</taxon>
        <taxon>Dethiosulfatarculus</taxon>
    </lineage>
</organism>